<name>A0AAE1EDH8_9GAST</name>
<accession>A0AAE1EDH8</accession>
<proteinExistence type="predicted"/>
<evidence type="ECO:0000313" key="2">
    <source>
        <dbReference type="Proteomes" id="UP001283361"/>
    </source>
</evidence>
<comment type="caution">
    <text evidence="1">The sequence shown here is derived from an EMBL/GenBank/DDBJ whole genome shotgun (WGS) entry which is preliminary data.</text>
</comment>
<sequence>MMSLLADTRNLSPALLRQRSSLLKAEVPSFLLWLSLEHERSSGLGFCVALTGGQDSDVSTALASVPGTSGLMQQFQRENSHLTEQTFRGDSSTNSMINFFAADLLRPSAAEESVWWTTGDNSVRFITGNRPFYSV</sequence>
<evidence type="ECO:0000313" key="1">
    <source>
        <dbReference type="EMBL" id="KAK3802922.1"/>
    </source>
</evidence>
<dbReference type="AlphaFoldDB" id="A0AAE1EDH8"/>
<gene>
    <name evidence="1" type="ORF">RRG08_020023</name>
</gene>
<organism evidence="1 2">
    <name type="scientific">Elysia crispata</name>
    <name type="common">lettuce slug</name>
    <dbReference type="NCBI Taxonomy" id="231223"/>
    <lineage>
        <taxon>Eukaryota</taxon>
        <taxon>Metazoa</taxon>
        <taxon>Spiralia</taxon>
        <taxon>Lophotrochozoa</taxon>
        <taxon>Mollusca</taxon>
        <taxon>Gastropoda</taxon>
        <taxon>Heterobranchia</taxon>
        <taxon>Euthyneura</taxon>
        <taxon>Panpulmonata</taxon>
        <taxon>Sacoglossa</taxon>
        <taxon>Placobranchoidea</taxon>
        <taxon>Plakobranchidae</taxon>
        <taxon>Elysia</taxon>
    </lineage>
</organism>
<dbReference type="EMBL" id="JAWDGP010000205">
    <property type="protein sequence ID" value="KAK3802922.1"/>
    <property type="molecule type" value="Genomic_DNA"/>
</dbReference>
<keyword evidence="2" id="KW-1185">Reference proteome</keyword>
<reference evidence="1" key="1">
    <citation type="journal article" date="2023" name="G3 (Bethesda)">
        <title>A reference genome for the long-term kleptoplast-retaining sea slug Elysia crispata morphotype clarki.</title>
        <authorList>
            <person name="Eastman K.E."/>
            <person name="Pendleton A.L."/>
            <person name="Shaikh M.A."/>
            <person name="Suttiyut T."/>
            <person name="Ogas R."/>
            <person name="Tomko P."/>
            <person name="Gavelis G."/>
            <person name="Widhalm J.R."/>
            <person name="Wisecaver J.H."/>
        </authorList>
    </citation>
    <scope>NUCLEOTIDE SEQUENCE</scope>
    <source>
        <strain evidence="1">ECLA1</strain>
    </source>
</reference>
<protein>
    <submittedName>
        <fullName evidence="1">Uncharacterized protein</fullName>
    </submittedName>
</protein>
<dbReference type="Proteomes" id="UP001283361">
    <property type="component" value="Unassembled WGS sequence"/>
</dbReference>